<dbReference type="PROSITE" id="PS51257">
    <property type="entry name" value="PROKAR_LIPOPROTEIN"/>
    <property type="match status" value="1"/>
</dbReference>
<protein>
    <recommendedName>
        <fullName evidence="6">Lipoprotein</fullName>
    </recommendedName>
</protein>
<proteinExistence type="predicted"/>
<sequence>MSMIRLTGVFLLPGLLLGCGDLDQIDIHPELRTTLIERPRLEVEQCLGKAAKVHQLHLVHSGILPDNTDKLLLQGIQQKNIAEVEISARGNDVTAVDFYYLPHSVNRFDDIEAILAACKR</sequence>
<dbReference type="RefSeq" id="WP_032735853.1">
    <property type="nucleotide sequence ID" value="NZ_BIGQ01000001.1"/>
</dbReference>
<evidence type="ECO:0008006" key="6">
    <source>
        <dbReference type="Google" id="ProtNLM"/>
    </source>
</evidence>
<dbReference type="EMBL" id="UGKR01000003">
    <property type="protein sequence ID" value="STS91335.1"/>
    <property type="molecule type" value="Genomic_DNA"/>
</dbReference>
<reference evidence="2" key="2">
    <citation type="journal article" date="2022" name="J. Appl. Microbiol.">
        <title>PCR-based ORF typing of Klebsiella pneumoniae for rapid identification of global clones and transmission events.</title>
        <authorList>
            <person name="Nonogaki R."/>
            <person name="Iijima A."/>
            <person name="Kawamura K."/>
            <person name="Kayama S."/>
            <person name="Sugai M."/>
            <person name="Yagi T."/>
            <person name="Arakawa Y."/>
            <person name="Doi Y."/>
            <person name="Suzuki M."/>
        </authorList>
    </citation>
    <scope>NUCLEOTIDE SEQUENCE</scope>
    <source>
        <strain evidence="2">NUKP-37</strain>
    </source>
</reference>
<dbReference type="Proteomes" id="UP000254545">
    <property type="component" value="Unassembled WGS sequence"/>
</dbReference>
<comment type="caution">
    <text evidence="3">The sequence shown here is derived from an EMBL/GenBank/DDBJ whole genome shotgun (WGS) entry which is preliminary data.</text>
</comment>
<evidence type="ECO:0000313" key="3">
    <source>
        <dbReference type="EMBL" id="STS91335.1"/>
    </source>
</evidence>
<evidence type="ECO:0000313" key="4">
    <source>
        <dbReference type="Proteomes" id="UP000254545"/>
    </source>
</evidence>
<keyword evidence="5" id="KW-1185">Reference proteome</keyword>
<evidence type="ECO:0000313" key="1">
    <source>
        <dbReference type="EMBL" id="CAH5958748.1"/>
    </source>
</evidence>
<accession>A0A6H0BD21</accession>
<name>A0A6H0BD21_KLEVA</name>
<gene>
    <name evidence="1" type="ORF">AN2335V1_0447</name>
    <name evidence="3" type="ORF">NCTC9177_05241</name>
    <name evidence="2" type="ORF">NUKP37_08200</name>
</gene>
<dbReference type="KEGG" id="kvd:KR75_23455"/>
<reference evidence="3 4" key="1">
    <citation type="submission" date="2018-06" db="EMBL/GenBank/DDBJ databases">
        <authorList>
            <consortium name="Pathogen Informatics"/>
            <person name="Doyle S."/>
        </authorList>
    </citation>
    <scope>NUCLEOTIDE SEQUENCE [LARGE SCALE GENOMIC DNA]</scope>
    <source>
        <strain evidence="3 4">NCTC9177</strain>
    </source>
</reference>
<organism evidence="3 4">
    <name type="scientific">Klebsiella variicola</name>
    <dbReference type="NCBI Taxonomy" id="244366"/>
    <lineage>
        <taxon>Bacteria</taxon>
        <taxon>Pseudomonadati</taxon>
        <taxon>Pseudomonadota</taxon>
        <taxon>Gammaproteobacteria</taxon>
        <taxon>Enterobacterales</taxon>
        <taxon>Enterobacteriaceae</taxon>
        <taxon>Klebsiella/Raoultella group</taxon>
        <taxon>Klebsiella</taxon>
        <taxon>Klebsiella pneumoniae complex</taxon>
    </lineage>
</organism>
<reference evidence="1" key="3">
    <citation type="submission" date="2022-05" db="EMBL/GenBank/DDBJ databases">
        <authorList>
            <person name="Alioto T."/>
            <person name="Alioto T."/>
            <person name="Gomez Garrido J."/>
        </authorList>
    </citation>
    <scope>NUCLEOTIDE SEQUENCE</scope>
    <source>
        <strain evidence="1">0</strain>
    </source>
</reference>
<dbReference type="Proteomes" id="UP001060507">
    <property type="component" value="Unassembled WGS sequence"/>
</dbReference>
<dbReference type="EMBL" id="BQTA01000002">
    <property type="protein sequence ID" value="GKJ87363.1"/>
    <property type="molecule type" value="Genomic_DNA"/>
</dbReference>
<dbReference type="KEGG" id="kpk:A593_25535"/>
<evidence type="ECO:0000313" key="5">
    <source>
        <dbReference type="Proteomes" id="UP000789617"/>
    </source>
</evidence>
<evidence type="ECO:0000313" key="2">
    <source>
        <dbReference type="EMBL" id="GKJ87363.1"/>
    </source>
</evidence>
<dbReference type="EMBL" id="CAJOXS020000001">
    <property type="protein sequence ID" value="CAH5958748.1"/>
    <property type="molecule type" value="Genomic_DNA"/>
</dbReference>
<dbReference type="AlphaFoldDB" id="A0A6H0BD21"/>
<dbReference type="Proteomes" id="UP000789617">
    <property type="component" value="Unassembled WGS sequence"/>
</dbReference>